<keyword evidence="2" id="KW-1185">Reference proteome</keyword>
<sequence length="256" mass="29260">MGVHISMPTPLHCDNKSAVQIAKNSVFHERTKHIEIDCHFTRHHLQLGTISLPFVPSSLQIADLFTKAQSASRFRFLCDKLSMLIAVAFNPIFAGASSFSIRKEYLTESQSLLLYYMSIQILDELHSKEPQTSGEYGKVYKVQPSPENEWGRQPGEYAFKLSIEPCWNKPTTREIDVLPSFPYKNVIELVGWGKGLVSNRKRKFLVTKWLPDRDLESTRKGTCLHNSFVFRHGPPNAPKANIQVPKLPTYREEIDD</sequence>
<dbReference type="AlphaFoldDB" id="A0A2G2YZN5"/>
<organism evidence="1 2">
    <name type="scientific">Capsicum annuum</name>
    <name type="common">Capsicum pepper</name>
    <dbReference type="NCBI Taxonomy" id="4072"/>
    <lineage>
        <taxon>Eukaryota</taxon>
        <taxon>Viridiplantae</taxon>
        <taxon>Streptophyta</taxon>
        <taxon>Embryophyta</taxon>
        <taxon>Tracheophyta</taxon>
        <taxon>Spermatophyta</taxon>
        <taxon>Magnoliopsida</taxon>
        <taxon>eudicotyledons</taxon>
        <taxon>Gunneridae</taxon>
        <taxon>Pentapetalae</taxon>
        <taxon>asterids</taxon>
        <taxon>lamiids</taxon>
        <taxon>Solanales</taxon>
        <taxon>Solanaceae</taxon>
        <taxon>Solanoideae</taxon>
        <taxon>Capsiceae</taxon>
        <taxon>Capsicum</taxon>
    </lineage>
</organism>
<dbReference type="SUPFAM" id="SSF56112">
    <property type="entry name" value="Protein kinase-like (PK-like)"/>
    <property type="match status" value="1"/>
</dbReference>
<gene>
    <name evidence="1" type="ORF">T459_18718</name>
</gene>
<reference evidence="1 2" key="1">
    <citation type="journal article" date="2014" name="Nat. Genet.">
        <title>Genome sequence of the hot pepper provides insights into the evolution of pungency in Capsicum species.</title>
        <authorList>
            <person name="Kim S."/>
            <person name="Park M."/>
            <person name="Yeom S.I."/>
            <person name="Kim Y.M."/>
            <person name="Lee J.M."/>
            <person name="Lee H.A."/>
            <person name="Seo E."/>
            <person name="Choi J."/>
            <person name="Cheong K."/>
            <person name="Kim K.T."/>
            <person name="Jung K."/>
            <person name="Lee G.W."/>
            <person name="Oh S.K."/>
            <person name="Bae C."/>
            <person name="Kim S.B."/>
            <person name="Lee H.Y."/>
            <person name="Kim S.Y."/>
            <person name="Kim M.S."/>
            <person name="Kang B.C."/>
            <person name="Jo Y.D."/>
            <person name="Yang H.B."/>
            <person name="Jeong H.J."/>
            <person name="Kang W.H."/>
            <person name="Kwon J.K."/>
            <person name="Shin C."/>
            <person name="Lim J.Y."/>
            <person name="Park J.H."/>
            <person name="Huh J.H."/>
            <person name="Kim J.S."/>
            <person name="Kim B.D."/>
            <person name="Cohen O."/>
            <person name="Paran I."/>
            <person name="Suh M.C."/>
            <person name="Lee S.B."/>
            <person name="Kim Y.K."/>
            <person name="Shin Y."/>
            <person name="Noh S.J."/>
            <person name="Park J."/>
            <person name="Seo Y.S."/>
            <person name="Kwon S.Y."/>
            <person name="Kim H.A."/>
            <person name="Park J.M."/>
            <person name="Kim H.J."/>
            <person name="Choi S.B."/>
            <person name="Bosland P.W."/>
            <person name="Reeves G."/>
            <person name="Jo S.H."/>
            <person name="Lee B.W."/>
            <person name="Cho H.T."/>
            <person name="Choi H.S."/>
            <person name="Lee M.S."/>
            <person name="Yu Y."/>
            <person name="Do Choi Y."/>
            <person name="Park B.S."/>
            <person name="van Deynze A."/>
            <person name="Ashrafi H."/>
            <person name="Hill T."/>
            <person name="Kim W.T."/>
            <person name="Pai H.S."/>
            <person name="Ahn H.K."/>
            <person name="Yeam I."/>
            <person name="Giovannoni J.J."/>
            <person name="Rose J.K."/>
            <person name="Sorensen I."/>
            <person name="Lee S.J."/>
            <person name="Kim R.W."/>
            <person name="Choi I.Y."/>
            <person name="Choi B.S."/>
            <person name="Lim J.S."/>
            <person name="Lee Y.H."/>
            <person name="Choi D."/>
        </authorList>
    </citation>
    <scope>NUCLEOTIDE SEQUENCE [LARGE SCALE GENOMIC DNA]</scope>
    <source>
        <strain evidence="2">cv. CM334</strain>
    </source>
</reference>
<dbReference type="Gramene" id="PHT75196">
    <property type="protein sequence ID" value="PHT75196"/>
    <property type="gene ID" value="T459_18718"/>
</dbReference>
<evidence type="ECO:0000313" key="1">
    <source>
        <dbReference type="EMBL" id="PHT75196.1"/>
    </source>
</evidence>
<dbReference type="STRING" id="4072.A0A2G2YZN5"/>
<name>A0A2G2YZN5_CAPAN</name>
<dbReference type="Proteomes" id="UP000222542">
    <property type="component" value="Unassembled WGS sequence"/>
</dbReference>
<proteinExistence type="predicted"/>
<reference evidence="1 2" key="2">
    <citation type="journal article" date="2017" name="Genome Biol.">
        <title>New reference genome sequences of hot pepper reveal the massive evolution of plant disease-resistance genes by retroduplication.</title>
        <authorList>
            <person name="Kim S."/>
            <person name="Park J."/>
            <person name="Yeom S.I."/>
            <person name="Kim Y.M."/>
            <person name="Seo E."/>
            <person name="Kim K.T."/>
            <person name="Kim M.S."/>
            <person name="Lee J.M."/>
            <person name="Cheong K."/>
            <person name="Shin H.S."/>
            <person name="Kim S.B."/>
            <person name="Han K."/>
            <person name="Lee J."/>
            <person name="Park M."/>
            <person name="Lee H.A."/>
            <person name="Lee H.Y."/>
            <person name="Lee Y."/>
            <person name="Oh S."/>
            <person name="Lee J.H."/>
            <person name="Choi E."/>
            <person name="Choi E."/>
            <person name="Lee S.E."/>
            <person name="Jeon J."/>
            <person name="Kim H."/>
            <person name="Choi G."/>
            <person name="Song H."/>
            <person name="Lee J."/>
            <person name="Lee S.C."/>
            <person name="Kwon J.K."/>
            <person name="Lee H.Y."/>
            <person name="Koo N."/>
            <person name="Hong Y."/>
            <person name="Kim R.W."/>
            <person name="Kang W.H."/>
            <person name="Huh J.H."/>
            <person name="Kang B.C."/>
            <person name="Yang T.J."/>
            <person name="Lee Y.H."/>
            <person name="Bennetzen J.L."/>
            <person name="Choi D."/>
        </authorList>
    </citation>
    <scope>NUCLEOTIDE SEQUENCE [LARGE SCALE GENOMIC DNA]</scope>
    <source>
        <strain evidence="2">cv. CM334</strain>
    </source>
</reference>
<accession>A0A2G2YZN5</accession>
<evidence type="ECO:0000313" key="2">
    <source>
        <dbReference type="Proteomes" id="UP000222542"/>
    </source>
</evidence>
<dbReference type="InterPro" id="IPR011009">
    <property type="entry name" value="Kinase-like_dom_sf"/>
</dbReference>
<protein>
    <submittedName>
        <fullName evidence="1">Uncharacterized protein</fullName>
    </submittedName>
</protein>
<comment type="caution">
    <text evidence="1">The sequence shown here is derived from an EMBL/GenBank/DDBJ whole genome shotgun (WGS) entry which is preliminary data.</text>
</comment>
<dbReference type="CDD" id="cd09272">
    <property type="entry name" value="RNase_HI_RT_Ty1"/>
    <property type="match status" value="1"/>
</dbReference>
<dbReference type="EMBL" id="AYRZ02000007">
    <property type="protein sequence ID" value="PHT75196.1"/>
    <property type="molecule type" value="Genomic_DNA"/>
</dbReference>